<dbReference type="RefSeq" id="XP_051443172.1">
    <property type="nucleotide sequence ID" value="XM_051584635.1"/>
</dbReference>
<evidence type="ECO:0000313" key="4">
    <source>
        <dbReference type="Proteomes" id="UP001206595"/>
    </source>
</evidence>
<keyword evidence="1" id="KW-1133">Transmembrane helix</keyword>
<gene>
    <name evidence="3" type="ORF">K450DRAFT_200551</name>
</gene>
<keyword evidence="1" id="KW-0812">Transmembrane</keyword>
<name>A0AAD5E6U0_UMBRA</name>
<organism evidence="3 4">
    <name type="scientific">Umbelopsis ramanniana AG</name>
    <dbReference type="NCBI Taxonomy" id="1314678"/>
    <lineage>
        <taxon>Eukaryota</taxon>
        <taxon>Fungi</taxon>
        <taxon>Fungi incertae sedis</taxon>
        <taxon>Mucoromycota</taxon>
        <taxon>Mucoromycotina</taxon>
        <taxon>Umbelopsidomycetes</taxon>
        <taxon>Umbelopsidales</taxon>
        <taxon>Umbelopsidaceae</taxon>
        <taxon>Umbelopsis</taxon>
    </lineage>
</organism>
<reference evidence="3" key="2">
    <citation type="journal article" date="2022" name="Proc. Natl. Acad. Sci. U.S.A.">
        <title>Diploid-dominant life cycles characterize the early evolution of Fungi.</title>
        <authorList>
            <person name="Amses K.R."/>
            <person name="Simmons D.R."/>
            <person name="Longcore J.E."/>
            <person name="Mondo S.J."/>
            <person name="Seto K."/>
            <person name="Jeronimo G.H."/>
            <person name="Bonds A.E."/>
            <person name="Quandt C.A."/>
            <person name="Davis W.J."/>
            <person name="Chang Y."/>
            <person name="Federici B.A."/>
            <person name="Kuo A."/>
            <person name="LaButti K."/>
            <person name="Pangilinan J."/>
            <person name="Andreopoulos W."/>
            <person name="Tritt A."/>
            <person name="Riley R."/>
            <person name="Hundley H."/>
            <person name="Johnson J."/>
            <person name="Lipzen A."/>
            <person name="Barry K."/>
            <person name="Lang B.F."/>
            <person name="Cuomo C.A."/>
            <person name="Buchler N.E."/>
            <person name="Grigoriev I.V."/>
            <person name="Spatafora J.W."/>
            <person name="Stajich J.E."/>
            <person name="James T.Y."/>
        </authorList>
    </citation>
    <scope>NUCLEOTIDE SEQUENCE</scope>
    <source>
        <strain evidence="3">AG</strain>
    </source>
</reference>
<dbReference type="GeneID" id="75909985"/>
<feature type="signal peptide" evidence="2">
    <location>
        <begin position="1"/>
        <end position="18"/>
    </location>
</feature>
<reference evidence="3" key="1">
    <citation type="submission" date="2021-06" db="EMBL/GenBank/DDBJ databases">
        <authorList>
            <consortium name="DOE Joint Genome Institute"/>
            <person name="Mondo S.J."/>
            <person name="Amses K.R."/>
            <person name="Simmons D.R."/>
            <person name="Longcore J.E."/>
            <person name="Seto K."/>
            <person name="Alves G.H."/>
            <person name="Bonds A.E."/>
            <person name="Quandt C.A."/>
            <person name="Davis W.J."/>
            <person name="Chang Y."/>
            <person name="Letcher P.M."/>
            <person name="Powell M.J."/>
            <person name="Kuo A."/>
            <person name="Labutti K."/>
            <person name="Pangilinan J."/>
            <person name="Andreopoulos W."/>
            <person name="Tritt A."/>
            <person name="Riley R."/>
            <person name="Hundley H."/>
            <person name="Johnson J."/>
            <person name="Lipzen A."/>
            <person name="Barry K."/>
            <person name="Berbee M.L."/>
            <person name="Buchler N.E."/>
            <person name="Grigoriev I.V."/>
            <person name="Spatafora J.W."/>
            <person name="Stajich J.E."/>
            <person name="James T.Y."/>
        </authorList>
    </citation>
    <scope>NUCLEOTIDE SEQUENCE</scope>
    <source>
        <strain evidence="3">AG</strain>
    </source>
</reference>
<keyword evidence="1" id="KW-0472">Membrane</keyword>
<feature type="transmembrane region" description="Helical" evidence="1">
    <location>
        <begin position="103"/>
        <end position="129"/>
    </location>
</feature>
<dbReference type="Proteomes" id="UP001206595">
    <property type="component" value="Unassembled WGS sequence"/>
</dbReference>
<evidence type="ECO:0000256" key="1">
    <source>
        <dbReference type="SAM" id="Phobius"/>
    </source>
</evidence>
<feature type="chain" id="PRO_5042012431" evidence="2">
    <location>
        <begin position="19"/>
        <end position="267"/>
    </location>
</feature>
<evidence type="ECO:0000256" key="2">
    <source>
        <dbReference type="SAM" id="SignalP"/>
    </source>
</evidence>
<protein>
    <submittedName>
        <fullName evidence="3">Uncharacterized protein</fullName>
    </submittedName>
</protein>
<accession>A0AAD5E6U0</accession>
<comment type="caution">
    <text evidence="3">The sequence shown here is derived from an EMBL/GenBank/DDBJ whole genome shotgun (WGS) entry which is preliminary data.</text>
</comment>
<dbReference type="EMBL" id="MU620932">
    <property type="protein sequence ID" value="KAI8578168.1"/>
    <property type="molecule type" value="Genomic_DNA"/>
</dbReference>
<dbReference type="AlphaFoldDB" id="A0AAD5E6U0"/>
<evidence type="ECO:0000313" key="3">
    <source>
        <dbReference type="EMBL" id="KAI8578168.1"/>
    </source>
</evidence>
<sequence length="267" mass="29950">MCHSTWSAVMVWLLYGAAQSMDANLHNAPSNCTIVDTTVNSDGDSVVYVSYIIPGEHINRTNILHNTDDSGAYQVNETIPCFYALHDYSYVMETVHANDTGDVIFLIFTIIMCIPFAAGVLAIIFGAVYHTGRGALVVLKGFFQVISETATKVLTMLKTKQEKAHNECDTSASDRLKRNSIFSYFIIPVKNSKLAFGNIVSWLKARFAWNRLNTSQQQDVYSLEDQETFTTRTSSDFSFRSTKKLLSYSKSLRRDISDQNSIKTNSL</sequence>
<keyword evidence="2" id="KW-0732">Signal</keyword>
<keyword evidence="4" id="KW-1185">Reference proteome</keyword>
<proteinExistence type="predicted"/>